<feature type="compositionally biased region" description="Basic and acidic residues" evidence="1">
    <location>
        <begin position="1"/>
        <end position="11"/>
    </location>
</feature>
<dbReference type="EMBL" id="UHIA01000003">
    <property type="protein sequence ID" value="SUO92773.1"/>
    <property type="molecule type" value="Genomic_DNA"/>
</dbReference>
<dbReference type="AlphaFoldDB" id="A0A380ML10"/>
<evidence type="ECO:0000256" key="1">
    <source>
        <dbReference type="SAM" id="MobiDB-lite"/>
    </source>
</evidence>
<protein>
    <submittedName>
        <fullName evidence="2">Uncharacterized protein</fullName>
    </submittedName>
</protein>
<evidence type="ECO:0000313" key="2">
    <source>
        <dbReference type="EMBL" id="SUO92773.1"/>
    </source>
</evidence>
<accession>A0A380ML10</accession>
<reference evidence="2 3" key="1">
    <citation type="submission" date="2018-06" db="EMBL/GenBank/DDBJ databases">
        <authorList>
            <consortium name="Pathogen Informatics"/>
            <person name="Doyle S."/>
        </authorList>
    </citation>
    <scope>NUCLEOTIDE SEQUENCE [LARGE SCALE GENOMIC DNA]</scope>
    <source>
        <strain evidence="2 3">NCTC10717</strain>
    </source>
</reference>
<evidence type="ECO:0000313" key="3">
    <source>
        <dbReference type="Proteomes" id="UP000254575"/>
    </source>
</evidence>
<sequence length="88" mass="9473">MSNEKDLKDLAPKNQVVEPGMPIEQLQPAMQVVDKPEAMPDESEIAAMAAQELTAEEAATTAKEPGMPIEKPAAHISEAEMQSGKEDK</sequence>
<dbReference type="RefSeq" id="WP_115217993.1">
    <property type="nucleotide sequence ID" value="NZ_UHIA01000003.1"/>
</dbReference>
<dbReference type="Proteomes" id="UP000254575">
    <property type="component" value="Unassembled WGS sequence"/>
</dbReference>
<organism evidence="2 3">
    <name type="scientific">Suttonella indologenes</name>
    <dbReference type="NCBI Taxonomy" id="13276"/>
    <lineage>
        <taxon>Bacteria</taxon>
        <taxon>Pseudomonadati</taxon>
        <taxon>Pseudomonadota</taxon>
        <taxon>Gammaproteobacteria</taxon>
        <taxon>Cardiobacteriales</taxon>
        <taxon>Cardiobacteriaceae</taxon>
        <taxon>Suttonella</taxon>
    </lineage>
</organism>
<feature type="region of interest" description="Disordered" evidence="1">
    <location>
        <begin position="1"/>
        <end position="21"/>
    </location>
</feature>
<gene>
    <name evidence="2" type="ORF">NCTC10717_00732</name>
</gene>
<keyword evidence="3" id="KW-1185">Reference proteome</keyword>
<name>A0A380ML10_9GAMM</name>
<proteinExistence type="predicted"/>